<proteinExistence type="predicted"/>
<evidence type="ECO:0008006" key="4">
    <source>
        <dbReference type="Google" id="ProtNLM"/>
    </source>
</evidence>
<feature type="transmembrane region" description="Helical" evidence="1">
    <location>
        <begin position="222"/>
        <end position="246"/>
    </location>
</feature>
<feature type="transmembrane region" description="Helical" evidence="1">
    <location>
        <begin position="180"/>
        <end position="202"/>
    </location>
</feature>
<organism evidence="2 3">
    <name type="scientific">Pristionchus entomophagus</name>
    <dbReference type="NCBI Taxonomy" id="358040"/>
    <lineage>
        <taxon>Eukaryota</taxon>
        <taxon>Metazoa</taxon>
        <taxon>Ecdysozoa</taxon>
        <taxon>Nematoda</taxon>
        <taxon>Chromadorea</taxon>
        <taxon>Rhabditida</taxon>
        <taxon>Rhabditina</taxon>
        <taxon>Diplogasteromorpha</taxon>
        <taxon>Diplogasteroidea</taxon>
        <taxon>Neodiplogasteridae</taxon>
        <taxon>Pristionchus</taxon>
    </lineage>
</organism>
<evidence type="ECO:0000256" key="1">
    <source>
        <dbReference type="SAM" id="Phobius"/>
    </source>
</evidence>
<keyword evidence="1" id="KW-0472">Membrane</keyword>
<dbReference type="Pfam" id="PF10323">
    <property type="entry name" value="7TM_GPCR_Srv"/>
    <property type="match status" value="1"/>
</dbReference>
<evidence type="ECO:0000313" key="2">
    <source>
        <dbReference type="EMBL" id="GMS96369.1"/>
    </source>
</evidence>
<accession>A0AAV5TQT0</accession>
<gene>
    <name evidence="2" type="ORF">PENTCL1PPCAC_18544</name>
</gene>
<feature type="transmembrane region" description="Helical" evidence="1">
    <location>
        <begin position="132"/>
        <end position="155"/>
    </location>
</feature>
<dbReference type="Proteomes" id="UP001432027">
    <property type="component" value="Unassembled WGS sequence"/>
</dbReference>
<dbReference type="InterPro" id="IPR019426">
    <property type="entry name" value="7TM_GPCR_serpentine_rcpt_Srv"/>
</dbReference>
<reference evidence="2" key="1">
    <citation type="submission" date="2023-10" db="EMBL/GenBank/DDBJ databases">
        <title>Genome assembly of Pristionchus species.</title>
        <authorList>
            <person name="Yoshida K."/>
            <person name="Sommer R.J."/>
        </authorList>
    </citation>
    <scope>NUCLEOTIDE SEQUENCE</scope>
    <source>
        <strain evidence="2">RS0144</strain>
    </source>
</reference>
<keyword evidence="1" id="KW-1133">Transmembrane helix</keyword>
<evidence type="ECO:0000313" key="3">
    <source>
        <dbReference type="Proteomes" id="UP001432027"/>
    </source>
</evidence>
<protein>
    <recommendedName>
        <fullName evidence="4">Serpentine receptor class gamma</fullName>
    </recommendedName>
</protein>
<dbReference type="AlphaFoldDB" id="A0AAV5TQT0"/>
<keyword evidence="3" id="KW-1185">Reference proteome</keyword>
<comment type="caution">
    <text evidence="2">The sequence shown here is derived from an EMBL/GenBank/DDBJ whole genome shotgun (WGS) entry which is preliminary data.</text>
</comment>
<sequence length="308" mass="35225">IDYNRRLHLITLSIAVPIALLTYPLQVFTSYRLLTNKLTAPIYKLIVLNGALGIFQFLSHLLTRQLPAFYEFSFIYEYLQANRLEWTATYLMTFSYIVRIQSAFLIAVNRYLTFRPSSFRWMNETRVFNISIVSNIVFPLVLAAAFTIFGGYHYIANPMEDGRIVYRPELPFQLSIVPPLLYFLLLAICACFLNGYVVHRLVILKRNKTLKSVKNSSSERGLALTSVSTICAQLVFLCFFLILLVYKTKLAAAINIIPLTLNHAAPFWFIAVLISTVPTVRKTLPTVGCRRAIVSSSISREFAPENRW</sequence>
<feature type="transmembrane region" description="Helical" evidence="1">
    <location>
        <begin position="6"/>
        <end position="25"/>
    </location>
</feature>
<feature type="non-terminal residue" evidence="2">
    <location>
        <position position="1"/>
    </location>
</feature>
<feature type="transmembrane region" description="Helical" evidence="1">
    <location>
        <begin position="90"/>
        <end position="112"/>
    </location>
</feature>
<dbReference type="PANTHER" id="PTHR31627">
    <property type="entry name" value="SERPENTINE RECEPTOR CLASS GAMMA-RELATED"/>
    <property type="match status" value="1"/>
</dbReference>
<dbReference type="InterPro" id="IPR051119">
    <property type="entry name" value="Nematode_SR-like"/>
</dbReference>
<keyword evidence="1" id="KW-0812">Transmembrane</keyword>
<feature type="transmembrane region" description="Helical" evidence="1">
    <location>
        <begin position="252"/>
        <end position="274"/>
    </location>
</feature>
<dbReference type="EMBL" id="BTSX01000004">
    <property type="protein sequence ID" value="GMS96369.1"/>
    <property type="molecule type" value="Genomic_DNA"/>
</dbReference>
<name>A0AAV5TQT0_9BILA</name>
<feature type="non-terminal residue" evidence="2">
    <location>
        <position position="308"/>
    </location>
</feature>
<dbReference type="PANTHER" id="PTHR31627:SF42">
    <property type="entry name" value="G_PROTEIN_RECEP_F1_2 DOMAIN-CONTAINING PROTEIN-RELATED"/>
    <property type="match status" value="1"/>
</dbReference>